<dbReference type="InterPro" id="IPR023996">
    <property type="entry name" value="TonB-dep_OMP_SusC/RagA"/>
</dbReference>
<gene>
    <name evidence="9" type="ORF">FHW36_105399</name>
</gene>
<evidence type="ECO:0000313" key="10">
    <source>
        <dbReference type="Proteomes" id="UP000320811"/>
    </source>
</evidence>
<dbReference type="InterPro" id="IPR012910">
    <property type="entry name" value="Plug_dom"/>
</dbReference>
<dbReference type="EMBL" id="VIWO01000005">
    <property type="protein sequence ID" value="TWF39958.1"/>
    <property type="molecule type" value="Genomic_DNA"/>
</dbReference>
<dbReference type="Proteomes" id="UP000320811">
    <property type="component" value="Unassembled WGS sequence"/>
</dbReference>
<reference evidence="9 10" key="1">
    <citation type="submission" date="2019-06" db="EMBL/GenBank/DDBJ databases">
        <title>Sorghum-associated microbial communities from plants grown in Nebraska, USA.</title>
        <authorList>
            <person name="Schachtman D."/>
        </authorList>
    </citation>
    <scope>NUCLEOTIDE SEQUENCE [LARGE SCALE GENOMIC DNA]</scope>
    <source>
        <strain evidence="9 10">1209</strain>
    </source>
</reference>
<keyword evidence="4 7" id="KW-0812">Transmembrane</keyword>
<organism evidence="9 10">
    <name type="scientific">Chitinophaga polysaccharea</name>
    <dbReference type="NCBI Taxonomy" id="1293035"/>
    <lineage>
        <taxon>Bacteria</taxon>
        <taxon>Pseudomonadati</taxon>
        <taxon>Bacteroidota</taxon>
        <taxon>Chitinophagia</taxon>
        <taxon>Chitinophagales</taxon>
        <taxon>Chitinophagaceae</taxon>
        <taxon>Chitinophaga</taxon>
    </lineage>
</organism>
<keyword evidence="5 7" id="KW-0472">Membrane</keyword>
<dbReference type="Gene3D" id="2.40.170.20">
    <property type="entry name" value="TonB-dependent receptor, beta-barrel domain"/>
    <property type="match status" value="1"/>
</dbReference>
<keyword evidence="6 7" id="KW-0998">Cell outer membrane</keyword>
<dbReference type="AlphaFoldDB" id="A0A561PPC4"/>
<evidence type="ECO:0000256" key="3">
    <source>
        <dbReference type="ARBA" id="ARBA00022452"/>
    </source>
</evidence>
<feature type="domain" description="TonB-dependent receptor plug" evidence="8">
    <location>
        <begin position="228"/>
        <end position="330"/>
    </location>
</feature>
<dbReference type="PROSITE" id="PS52016">
    <property type="entry name" value="TONB_DEPENDENT_REC_3"/>
    <property type="match status" value="1"/>
</dbReference>
<dbReference type="FunFam" id="2.170.130.10:FF:000003">
    <property type="entry name" value="SusC/RagA family TonB-linked outer membrane protein"/>
    <property type="match status" value="1"/>
</dbReference>
<evidence type="ECO:0000313" key="9">
    <source>
        <dbReference type="EMBL" id="TWF39958.1"/>
    </source>
</evidence>
<dbReference type="Pfam" id="PF13715">
    <property type="entry name" value="CarbopepD_reg_2"/>
    <property type="match status" value="1"/>
</dbReference>
<keyword evidence="10" id="KW-1185">Reference proteome</keyword>
<protein>
    <submittedName>
        <fullName evidence="9">TonB-linked SusC/RagA family outer membrane protein</fullName>
    </submittedName>
</protein>
<evidence type="ECO:0000256" key="1">
    <source>
        <dbReference type="ARBA" id="ARBA00004571"/>
    </source>
</evidence>
<dbReference type="Gene3D" id="2.60.40.1120">
    <property type="entry name" value="Carboxypeptidase-like, regulatory domain"/>
    <property type="match status" value="1"/>
</dbReference>
<dbReference type="InterPro" id="IPR008969">
    <property type="entry name" value="CarboxyPept-like_regulatory"/>
</dbReference>
<name>A0A561PPC4_9BACT</name>
<dbReference type="InterPro" id="IPR037066">
    <property type="entry name" value="Plug_dom_sf"/>
</dbReference>
<evidence type="ECO:0000256" key="4">
    <source>
        <dbReference type="ARBA" id="ARBA00022692"/>
    </source>
</evidence>
<dbReference type="SUPFAM" id="SSF56935">
    <property type="entry name" value="Porins"/>
    <property type="match status" value="1"/>
</dbReference>
<sequence length="1141" mass="126888">MNLIPIWGRFKYLWPFHARFFLLMKLMICFLLVATFQVNATTMAQTVTLRGANLPLLTIFEKIKSQTGYAFVYQDDLLKKAVPVTVDEVNKPLEEVLLQVFRNQPLVYELKYKTIIIRGKPVLPATRQGQYFQASGTVYNNIGEPLVGATIVLKGTQLSTITNNAGKFSMKVPDIGGTLVISYTTYVSQEVSVLNTTRFPVDVILQLNAKSIEEVVVVGYGTQKRKYLTGSIASIGPRELRQSPVANISNALAGRLPGLITVQNSGEPGADGSNLYIRGLSTTGNNSPIILVDGIQRSFGDIDPNEISDISILKDAGSTAIYGINGANGVILVTTKRGTSSKPRINVTLQNGWQSPTRLPKYADSYDGLTMYREGLINDGLPVAIQYTDSVLQYYRDRSKPGYQYIYPNVDWMEAMLKPYSLMQQGNINVTGGNEFAKYFVSMGYLRQNGLYRYEDQIKGYNMQAITNKYNFRSNIDLQVSKDLSMELGLGAIVRDRNYPGANASDIFSAIKSTPAWWYPVTNPDGSPAAFNNVPASPYVQLTQSGYQRNFETNLQSTAGFKWDMRYFLKGLSSRVRLSFDNTNYRNVRRDLSRRTFLYKLLPGVIADTVTDLAKSGTYQVVENGDGTLGYGVTANGNRRTTLETYLNYDNTFGRHTVQAMVLYTQSSFFDAVDGGISNAIPGLPYKNQGVVGRVMYNYDNRYTVQFSGAYNGAENFPAGKRFGFFPAISAGWDIAKEQFVKSSPSLDFIDQIKIRGSYGITGTYALPSGRFSYLSQWNPNDAGYQFGVNRDGTGYGGAYEQRIPNPNLTWEKGYKTDLGLDIGLWKGGLNLTVEYFREKRKDILINSELVPATVGLLNQPALNAAIVNKHGIDLSVEHRQEFRKQGYAVRVNYSYATNNIAYYAQPDYKGREWQARAGTEVGSIYGYTAIGFFKNADDIAKSPSQSVFGNVQPGDIKYKDINGDGIINSLDAGFLPGKRNQPTSMLGVSLSYHYAGFDVSVLFQGAYGGSLLVNGSGIFPFSRFAGVLAEVKDNHWVASNPDGDYKYPRLSSQDNTNNQQNSTFWIYSSNYLRLKTVEIGYNIPRYWLSQIGFSNARIFVNGINLITWDKLKIFDPEISNGGTGTYPQQRVINAGLTFSF</sequence>
<comment type="similarity">
    <text evidence="7">Belongs to the TonB-dependent receptor family.</text>
</comment>
<keyword evidence="3 7" id="KW-1134">Transmembrane beta strand</keyword>
<evidence type="ECO:0000256" key="7">
    <source>
        <dbReference type="PROSITE-ProRule" id="PRU01360"/>
    </source>
</evidence>
<dbReference type="Pfam" id="PF07715">
    <property type="entry name" value="Plug"/>
    <property type="match status" value="1"/>
</dbReference>
<proteinExistence type="inferred from homology"/>
<comment type="subcellular location">
    <subcellularLocation>
        <location evidence="1 7">Cell outer membrane</location>
        <topology evidence="1 7">Multi-pass membrane protein</topology>
    </subcellularLocation>
</comment>
<dbReference type="InterPro" id="IPR039426">
    <property type="entry name" value="TonB-dep_rcpt-like"/>
</dbReference>
<evidence type="ECO:0000256" key="6">
    <source>
        <dbReference type="ARBA" id="ARBA00023237"/>
    </source>
</evidence>
<dbReference type="InterPro" id="IPR023997">
    <property type="entry name" value="TonB-dep_OMP_SusC/RagA_CS"/>
</dbReference>
<evidence type="ECO:0000256" key="5">
    <source>
        <dbReference type="ARBA" id="ARBA00023136"/>
    </source>
</evidence>
<dbReference type="NCBIfam" id="TIGR04057">
    <property type="entry name" value="SusC_RagA_signa"/>
    <property type="match status" value="1"/>
</dbReference>
<dbReference type="GO" id="GO:0009279">
    <property type="term" value="C:cell outer membrane"/>
    <property type="evidence" value="ECO:0007669"/>
    <property type="project" value="UniProtKB-SubCell"/>
</dbReference>
<dbReference type="InterPro" id="IPR036942">
    <property type="entry name" value="Beta-barrel_TonB_sf"/>
</dbReference>
<dbReference type="OrthoDB" id="601197at2"/>
<evidence type="ECO:0000259" key="8">
    <source>
        <dbReference type="Pfam" id="PF07715"/>
    </source>
</evidence>
<dbReference type="NCBIfam" id="TIGR04056">
    <property type="entry name" value="OMP_RagA_SusC"/>
    <property type="match status" value="1"/>
</dbReference>
<dbReference type="SUPFAM" id="SSF49464">
    <property type="entry name" value="Carboxypeptidase regulatory domain-like"/>
    <property type="match status" value="1"/>
</dbReference>
<accession>A0A561PPC4</accession>
<evidence type="ECO:0000256" key="2">
    <source>
        <dbReference type="ARBA" id="ARBA00022448"/>
    </source>
</evidence>
<comment type="caution">
    <text evidence="9">The sequence shown here is derived from an EMBL/GenBank/DDBJ whole genome shotgun (WGS) entry which is preliminary data.</text>
</comment>
<keyword evidence="2 7" id="KW-0813">Transport</keyword>
<dbReference type="Gene3D" id="2.170.130.10">
    <property type="entry name" value="TonB-dependent receptor, plug domain"/>
    <property type="match status" value="1"/>
</dbReference>